<evidence type="ECO:0000313" key="1">
    <source>
        <dbReference type="EMBL" id="RHZ81463.1"/>
    </source>
</evidence>
<proteinExistence type="predicted"/>
<sequence>MTPGLHLNSPDGSYVPLRLLNPGLILNPWKPTANQLSLKFLLRKHSNKIDNHWLAPNRCEDVIVIKIGTWEDTCRDQNRSA</sequence>
<dbReference type="AlphaFoldDB" id="A0A397J8Z1"/>
<keyword evidence="2" id="KW-1185">Reference proteome</keyword>
<accession>A0A397J8Z1</accession>
<dbReference type="OrthoDB" id="76567at2759"/>
<gene>
    <name evidence="1" type="ORF">Glove_120g142</name>
</gene>
<dbReference type="Proteomes" id="UP000266861">
    <property type="component" value="Unassembled WGS sequence"/>
</dbReference>
<reference evidence="1 2" key="1">
    <citation type="submission" date="2018-08" db="EMBL/GenBank/DDBJ databases">
        <title>Genome and evolution of the arbuscular mycorrhizal fungus Diversispora epigaea (formerly Glomus versiforme) and its bacterial endosymbionts.</title>
        <authorList>
            <person name="Sun X."/>
            <person name="Fei Z."/>
            <person name="Harrison M."/>
        </authorList>
    </citation>
    <scope>NUCLEOTIDE SEQUENCE [LARGE SCALE GENOMIC DNA]</scope>
    <source>
        <strain evidence="1 2">IT104</strain>
    </source>
</reference>
<comment type="caution">
    <text evidence="1">The sequence shown here is derived from an EMBL/GenBank/DDBJ whole genome shotgun (WGS) entry which is preliminary data.</text>
</comment>
<protein>
    <submittedName>
        <fullName evidence="1">Uncharacterized protein</fullName>
    </submittedName>
</protein>
<organism evidence="1 2">
    <name type="scientific">Diversispora epigaea</name>
    <dbReference type="NCBI Taxonomy" id="1348612"/>
    <lineage>
        <taxon>Eukaryota</taxon>
        <taxon>Fungi</taxon>
        <taxon>Fungi incertae sedis</taxon>
        <taxon>Mucoromycota</taxon>
        <taxon>Glomeromycotina</taxon>
        <taxon>Glomeromycetes</taxon>
        <taxon>Diversisporales</taxon>
        <taxon>Diversisporaceae</taxon>
        <taxon>Diversispora</taxon>
    </lineage>
</organism>
<name>A0A397J8Z1_9GLOM</name>
<evidence type="ECO:0000313" key="2">
    <source>
        <dbReference type="Proteomes" id="UP000266861"/>
    </source>
</evidence>
<dbReference type="EMBL" id="PQFF01000112">
    <property type="protein sequence ID" value="RHZ81463.1"/>
    <property type="molecule type" value="Genomic_DNA"/>
</dbReference>